<dbReference type="EMBL" id="BTGU01014046">
    <property type="protein sequence ID" value="GMN71856.1"/>
    <property type="molecule type" value="Genomic_DNA"/>
</dbReference>
<dbReference type="InterPro" id="IPR004158">
    <property type="entry name" value="DUF247_pln"/>
</dbReference>
<keyword evidence="1" id="KW-0812">Transmembrane</keyword>
<dbReference type="Proteomes" id="UP001187192">
    <property type="component" value="Unassembled WGS sequence"/>
</dbReference>
<keyword evidence="1" id="KW-0472">Membrane</keyword>
<proteinExistence type="predicted"/>
<protein>
    <submittedName>
        <fullName evidence="2">Uncharacterized protein</fullName>
    </submittedName>
</protein>
<sequence>MEIPSLTIHENTDTLFRNLISLELYCPNYSCTITSYAMLFDNLIQTTADMKILCESGVITNRLHLDDATKIFNHPYEEYACVKENHFLLLNQNVLRYRRQRRDYYIRRWKVYRRELKRVHFNHPWAVISTVAASIMLILTFLQTLFTYIYR</sequence>
<organism evidence="2 3">
    <name type="scientific">Ficus carica</name>
    <name type="common">Common fig</name>
    <dbReference type="NCBI Taxonomy" id="3494"/>
    <lineage>
        <taxon>Eukaryota</taxon>
        <taxon>Viridiplantae</taxon>
        <taxon>Streptophyta</taxon>
        <taxon>Embryophyta</taxon>
        <taxon>Tracheophyta</taxon>
        <taxon>Spermatophyta</taxon>
        <taxon>Magnoliopsida</taxon>
        <taxon>eudicotyledons</taxon>
        <taxon>Gunneridae</taxon>
        <taxon>Pentapetalae</taxon>
        <taxon>rosids</taxon>
        <taxon>fabids</taxon>
        <taxon>Rosales</taxon>
        <taxon>Moraceae</taxon>
        <taxon>Ficeae</taxon>
        <taxon>Ficus</taxon>
    </lineage>
</organism>
<dbReference type="PANTHER" id="PTHR31170">
    <property type="entry name" value="BNAC04G53230D PROTEIN"/>
    <property type="match status" value="1"/>
</dbReference>
<dbReference type="AlphaFoldDB" id="A0AA88JGX9"/>
<evidence type="ECO:0000313" key="2">
    <source>
        <dbReference type="EMBL" id="GMN71856.1"/>
    </source>
</evidence>
<feature type="transmembrane region" description="Helical" evidence="1">
    <location>
        <begin position="125"/>
        <end position="150"/>
    </location>
</feature>
<gene>
    <name evidence="2" type="ORF">TIFTF001_054161</name>
</gene>
<reference evidence="2" key="1">
    <citation type="submission" date="2023-07" db="EMBL/GenBank/DDBJ databases">
        <title>draft genome sequence of fig (Ficus carica).</title>
        <authorList>
            <person name="Takahashi T."/>
            <person name="Nishimura K."/>
        </authorList>
    </citation>
    <scope>NUCLEOTIDE SEQUENCE</scope>
</reference>
<evidence type="ECO:0000256" key="1">
    <source>
        <dbReference type="SAM" id="Phobius"/>
    </source>
</evidence>
<evidence type="ECO:0000313" key="3">
    <source>
        <dbReference type="Proteomes" id="UP001187192"/>
    </source>
</evidence>
<name>A0AA88JGX9_FICCA</name>
<keyword evidence="3" id="KW-1185">Reference proteome</keyword>
<dbReference type="PANTHER" id="PTHR31170:SF17">
    <property type="match status" value="1"/>
</dbReference>
<comment type="caution">
    <text evidence="2">The sequence shown here is derived from an EMBL/GenBank/DDBJ whole genome shotgun (WGS) entry which is preliminary data.</text>
</comment>
<accession>A0AA88JGX9</accession>
<dbReference type="Pfam" id="PF03140">
    <property type="entry name" value="DUF247"/>
    <property type="match status" value="1"/>
</dbReference>
<keyword evidence="1" id="KW-1133">Transmembrane helix</keyword>